<dbReference type="InterPro" id="IPR003533">
    <property type="entry name" value="Doublecortin_dom"/>
</dbReference>
<name>A0A8C1H3M4_CYPCA</name>
<dbReference type="InterPro" id="IPR036572">
    <property type="entry name" value="Doublecortin_dom_sf"/>
</dbReference>
<feature type="region of interest" description="Disordered" evidence="2">
    <location>
        <begin position="253"/>
        <end position="434"/>
    </location>
</feature>
<dbReference type="AlphaFoldDB" id="A0A8C1H3M4"/>
<dbReference type="FunFam" id="3.10.20.230:FF:000004">
    <property type="entry name" value="Doublecortin domain containing 2"/>
    <property type="match status" value="1"/>
</dbReference>
<dbReference type="Ensembl" id="ENSCCRT00000023266.2">
    <property type="protein sequence ID" value="ENSCCRP00000021437.2"/>
    <property type="gene ID" value="ENSCCRG00000011739.2"/>
</dbReference>
<proteinExistence type="predicted"/>
<feature type="domain" description="Doublecortin" evidence="3">
    <location>
        <begin position="14"/>
        <end position="96"/>
    </location>
</feature>
<feature type="compositionally biased region" description="Basic and acidic residues" evidence="2">
    <location>
        <begin position="360"/>
        <end position="371"/>
    </location>
</feature>
<dbReference type="PANTHER" id="PTHR23004:SF10">
    <property type="entry name" value="DOUBLECORTIN DOMAIN-CONTAINING PROTEIN 2B"/>
    <property type="match status" value="1"/>
</dbReference>
<keyword evidence="1" id="KW-0677">Repeat</keyword>
<accession>A0A8C1H3M4</accession>
<reference evidence="4" key="2">
    <citation type="submission" date="2025-09" db="UniProtKB">
        <authorList>
            <consortium name="Ensembl"/>
        </authorList>
    </citation>
    <scope>IDENTIFICATION</scope>
</reference>
<dbReference type="SMART" id="SM00537">
    <property type="entry name" value="DCX"/>
    <property type="match status" value="2"/>
</dbReference>
<feature type="compositionally biased region" description="Polar residues" evidence="2">
    <location>
        <begin position="425"/>
        <end position="434"/>
    </location>
</feature>
<dbReference type="SUPFAM" id="SSF89837">
    <property type="entry name" value="Doublecortin (DC)"/>
    <property type="match status" value="2"/>
</dbReference>
<feature type="compositionally biased region" description="Basic and acidic residues" evidence="2">
    <location>
        <begin position="253"/>
        <end position="267"/>
    </location>
</feature>
<dbReference type="GO" id="GO:0005874">
    <property type="term" value="C:microtubule"/>
    <property type="evidence" value="ECO:0007669"/>
    <property type="project" value="TreeGrafter"/>
</dbReference>
<protein>
    <submittedName>
        <fullName evidence="4">Doublecortin domain containing 2B</fullName>
    </submittedName>
</protein>
<dbReference type="GO" id="GO:0005815">
    <property type="term" value="C:microtubule organizing center"/>
    <property type="evidence" value="ECO:0007669"/>
    <property type="project" value="TreeGrafter"/>
</dbReference>
<feature type="domain" description="Doublecortin" evidence="3">
    <location>
        <begin position="134"/>
        <end position="216"/>
    </location>
</feature>
<sequence>MASTGVTSHLPPVKSVKVYRNGDPFFLGRRFVVNQRQISTMDAFLNDITLSIGAPLAVRTLYTPRYGHRVADLSALQQGAQYVAAGFERFKKLDYLTAGLKKGPLCRVVEPAQVKRFVRPNVSAKWRKAITLPFIIHVFRNGDILSPAMRLIIPRHMQKNLEPILSLISEKAMLRTGAVRRLCTLEGFTVTSTEELESRQSYVAVGTERFKKLPYEEILLNKATGNSADRYYAGDRGLQRRIEVLFTSNIQEGRRVKSTGDEVERESSPQPVKRRGRRGEREENSVFYARPVRVRRHPPTNRPPPRAAIDEPSVFKASESRMREEVRGAEEVAEDENTAVELHIDQREAEVVEDEDENGEKEFIVSERETWDDTSAQQREAQQGYTSSKESQHDTNKHNESFTRHSRSSSSSSSPKVSKHSPRSEVTQQEPVSL</sequence>
<feature type="compositionally biased region" description="Basic and acidic residues" evidence="2">
    <location>
        <begin position="390"/>
        <end position="403"/>
    </location>
</feature>
<evidence type="ECO:0000313" key="5">
    <source>
        <dbReference type="Proteomes" id="UP001108240"/>
    </source>
</evidence>
<reference evidence="4" key="1">
    <citation type="submission" date="2025-08" db="UniProtKB">
        <authorList>
            <consortium name="Ensembl"/>
        </authorList>
    </citation>
    <scope>IDENTIFICATION</scope>
</reference>
<feature type="compositionally biased region" description="Basic and acidic residues" evidence="2">
    <location>
        <begin position="318"/>
        <end position="330"/>
    </location>
</feature>
<dbReference type="PANTHER" id="PTHR23004">
    <property type="entry name" value="DOUBLECORTIN DOMAIN CONTAINING 2"/>
    <property type="match status" value="1"/>
</dbReference>
<dbReference type="FunFam" id="3.10.20.230:FF:000011">
    <property type="entry name" value="Doublecortin domain containing 2B"/>
    <property type="match status" value="1"/>
</dbReference>
<feature type="compositionally biased region" description="Polar residues" evidence="2">
    <location>
        <begin position="373"/>
        <end position="389"/>
    </location>
</feature>
<keyword evidence="5" id="KW-1185">Reference proteome</keyword>
<dbReference type="Proteomes" id="UP001108240">
    <property type="component" value="Unplaced"/>
</dbReference>
<dbReference type="GO" id="GO:0035556">
    <property type="term" value="P:intracellular signal transduction"/>
    <property type="evidence" value="ECO:0007669"/>
    <property type="project" value="InterPro"/>
</dbReference>
<dbReference type="Gene3D" id="3.10.20.230">
    <property type="entry name" value="Doublecortin domain"/>
    <property type="match status" value="2"/>
</dbReference>
<evidence type="ECO:0000313" key="4">
    <source>
        <dbReference type="Ensembl" id="ENSCCRP00000021437.2"/>
    </source>
</evidence>
<dbReference type="PROSITE" id="PS50309">
    <property type="entry name" value="DC"/>
    <property type="match status" value="2"/>
</dbReference>
<evidence type="ECO:0000259" key="3">
    <source>
        <dbReference type="PROSITE" id="PS50309"/>
    </source>
</evidence>
<evidence type="ECO:0000256" key="1">
    <source>
        <dbReference type="ARBA" id="ARBA00022737"/>
    </source>
</evidence>
<evidence type="ECO:0000256" key="2">
    <source>
        <dbReference type="SAM" id="MobiDB-lite"/>
    </source>
</evidence>
<dbReference type="GeneTree" id="ENSGT00940000164359"/>
<organism evidence="4 5">
    <name type="scientific">Cyprinus carpio carpio</name>
    <dbReference type="NCBI Taxonomy" id="630221"/>
    <lineage>
        <taxon>Eukaryota</taxon>
        <taxon>Metazoa</taxon>
        <taxon>Chordata</taxon>
        <taxon>Craniata</taxon>
        <taxon>Vertebrata</taxon>
        <taxon>Euteleostomi</taxon>
        <taxon>Actinopterygii</taxon>
        <taxon>Neopterygii</taxon>
        <taxon>Teleostei</taxon>
        <taxon>Ostariophysi</taxon>
        <taxon>Cypriniformes</taxon>
        <taxon>Cyprinidae</taxon>
        <taxon>Cyprininae</taxon>
        <taxon>Cyprinus</taxon>
    </lineage>
</organism>
<dbReference type="Pfam" id="PF03607">
    <property type="entry name" value="DCX"/>
    <property type="match status" value="2"/>
</dbReference>